<sequence>MNGTKNAEKQIEPKTELIDPFGSVQSSEKAQVLKELLTMNPSDIRAITADLKKVVSEDFTSSKIEASVVDEIPAVITTLTDLVDIDESGNLSVRKDERGNWIDFIGPKGNIPPWFMKYNQRANFSSIFLRLENGCYENDYEIDSAGNVILNNNGEPTIKKKKCTSIAVELRNLNQACMLGLAANRAILQAKIFGGLKGGVPLGYEGNFDKMVADLIGKPRK</sequence>
<dbReference type="EMBL" id="CP133592">
    <property type="protein sequence ID" value="WMW24347.1"/>
    <property type="molecule type" value="Genomic_DNA"/>
</dbReference>
<dbReference type="GeneID" id="84232975"/>
<dbReference type="RefSeq" id="WP_309310160.1">
    <property type="nucleotide sequence ID" value="NZ_CP133592.1"/>
</dbReference>
<name>A0AA51UJD9_9EURY</name>
<dbReference type="Proteomes" id="UP001182908">
    <property type="component" value="Chromosome"/>
</dbReference>
<proteinExistence type="predicted"/>
<accession>A0AA51UJD9</accession>
<evidence type="ECO:0000313" key="2">
    <source>
        <dbReference type="Proteomes" id="UP001182908"/>
    </source>
</evidence>
<evidence type="ECO:0000313" key="1">
    <source>
        <dbReference type="EMBL" id="WMW24347.1"/>
    </source>
</evidence>
<protein>
    <submittedName>
        <fullName evidence="1">Uncharacterized protein</fullName>
    </submittedName>
</protein>
<dbReference type="KEGG" id="mseb:RE474_09620"/>
<keyword evidence="2" id="KW-1185">Reference proteome</keyword>
<reference evidence="1 2" key="1">
    <citation type="submission" date="2023-08" db="EMBL/GenBank/DDBJ databases">
        <title>Methanolobus mangrovi sp. nov. and Methanolobus sediminis sp. nov, two novel methylotrophic methanogens isolated from mangrove sediments in China.</title>
        <authorList>
            <person name="Zhou J."/>
        </authorList>
    </citation>
    <scope>NUCLEOTIDE SEQUENCE [LARGE SCALE GENOMIC DNA]</scope>
    <source>
        <strain evidence="1 2">FTZ6</strain>
    </source>
</reference>
<gene>
    <name evidence="1" type="ORF">RE474_09620</name>
</gene>
<organism evidence="1 2">
    <name type="scientific">Methanolobus sediminis</name>
    <dbReference type="NCBI Taxonomy" id="3072978"/>
    <lineage>
        <taxon>Archaea</taxon>
        <taxon>Methanobacteriati</taxon>
        <taxon>Methanobacteriota</taxon>
        <taxon>Stenosarchaea group</taxon>
        <taxon>Methanomicrobia</taxon>
        <taxon>Methanosarcinales</taxon>
        <taxon>Methanosarcinaceae</taxon>
        <taxon>Methanolobus</taxon>
    </lineage>
</organism>
<dbReference type="AlphaFoldDB" id="A0AA51UJD9"/>